<evidence type="ECO:0000313" key="3">
    <source>
        <dbReference type="EMBL" id="ACD54684.1"/>
    </source>
</evidence>
<sequence length="408" mass="48106">MTKSKQSRGIQKQRHRRSVSNKSVQQWQLDQVMQFNESNTSFINKKQYYPFYIISNADPTLFLTDYTKLSNEDFKALLLTAIISDTEGHFFSKLLDIDEIFALVRPLTQLVNTPNYLQVQNDQWNYFYELGITEHIWSGRVSKNMALVNSMSYTYGRSRVLVEQRRNRYKKNLEKIQTDVVEHMKQIPAFIDSNQLMTIIKNIVHQDQYELRMELQRRRSILKFHAKDHELVQNFYKLRPTQTEIHSAKLIWKAIDDEYKLRHEIALFKNWLLTSPKSSTLSLCTFQNLGLAKIIDIFTHVMFDKHYLLPTVHSTTSIEAHSINQFINDIIQETIYHAEAFCEVCIQKVNDEKQKLLKNQEKFTKPPIVDTIVIAIENRQINMIQCGQFNLEQTLKILFPTTTKVDNS</sequence>
<reference evidence="3" key="1">
    <citation type="journal article" date="2008" name="Science">
        <title>Massive horizontal gene transfer in bdelloid rotifers.</title>
        <authorList>
            <person name="Gladyshev E.A."/>
            <person name="Meselson M.S."/>
            <person name="Arkhipova I.R."/>
        </authorList>
    </citation>
    <scope>NUCLEOTIDE SEQUENCE</scope>
</reference>
<feature type="coiled-coil region" evidence="1">
    <location>
        <begin position="159"/>
        <end position="186"/>
    </location>
</feature>
<organism evidence="3">
    <name type="scientific">Adineta vaga</name>
    <name type="common">Rotifer</name>
    <name type="synonym">Callidina vaga</name>
    <dbReference type="NCBI Taxonomy" id="104782"/>
    <lineage>
        <taxon>Eukaryota</taxon>
        <taxon>Metazoa</taxon>
        <taxon>Spiralia</taxon>
        <taxon>Gnathifera</taxon>
        <taxon>Rotifera</taxon>
        <taxon>Eurotatoria</taxon>
        <taxon>Bdelloidea</taxon>
        <taxon>Adinetida</taxon>
        <taxon>Adinetidae</taxon>
        <taxon>Adineta</taxon>
    </lineage>
</organism>
<keyword evidence="1" id="KW-0175">Coiled coil</keyword>
<feature type="region of interest" description="Disordered" evidence="2">
    <location>
        <begin position="1"/>
        <end position="23"/>
    </location>
</feature>
<proteinExistence type="predicted"/>
<evidence type="ECO:0000256" key="2">
    <source>
        <dbReference type="SAM" id="MobiDB-lite"/>
    </source>
</evidence>
<name>B3G4D6_ADIVA</name>
<dbReference type="AlphaFoldDB" id="B3G4D6"/>
<evidence type="ECO:0000256" key="1">
    <source>
        <dbReference type="SAM" id="Coils"/>
    </source>
</evidence>
<accession>B3G4D6</accession>
<dbReference type="EMBL" id="EU643478">
    <property type="protein sequence ID" value="ACD54684.1"/>
    <property type="molecule type" value="Genomic_DNA"/>
</dbReference>
<feature type="compositionally biased region" description="Polar residues" evidence="2">
    <location>
        <begin position="1"/>
        <end position="10"/>
    </location>
</feature>
<protein>
    <submittedName>
        <fullName evidence="3">Uncharacterized protein</fullName>
    </submittedName>
</protein>